<dbReference type="EMBL" id="CM029050">
    <property type="protein sequence ID" value="KAG2564922.1"/>
    <property type="molecule type" value="Genomic_DNA"/>
</dbReference>
<feature type="domain" description="F-box associated beta-propeller type 3" evidence="1">
    <location>
        <begin position="64"/>
        <end position="216"/>
    </location>
</feature>
<gene>
    <name evidence="2" type="ORF">PVAP13_7NG110257</name>
</gene>
<dbReference type="AlphaFoldDB" id="A0A8T0PX37"/>
<reference evidence="2" key="1">
    <citation type="submission" date="2020-05" db="EMBL/GenBank/DDBJ databases">
        <title>WGS assembly of Panicum virgatum.</title>
        <authorList>
            <person name="Lovell J.T."/>
            <person name="Jenkins J."/>
            <person name="Shu S."/>
            <person name="Juenger T.E."/>
            <person name="Schmutz J."/>
        </authorList>
    </citation>
    <scope>NUCLEOTIDE SEQUENCE</scope>
    <source>
        <strain evidence="2">AP13</strain>
    </source>
</reference>
<dbReference type="PANTHER" id="PTHR31111:SF133">
    <property type="entry name" value="OS07G0196600 PROTEIN"/>
    <property type="match status" value="1"/>
</dbReference>
<organism evidence="2 3">
    <name type="scientific">Panicum virgatum</name>
    <name type="common">Blackwell switchgrass</name>
    <dbReference type="NCBI Taxonomy" id="38727"/>
    <lineage>
        <taxon>Eukaryota</taxon>
        <taxon>Viridiplantae</taxon>
        <taxon>Streptophyta</taxon>
        <taxon>Embryophyta</taxon>
        <taxon>Tracheophyta</taxon>
        <taxon>Spermatophyta</taxon>
        <taxon>Magnoliopsida</taxon>
        <taxon>Liliopsida</taxon>
        <taxon>Poales</taxon>
        <taxon>Poaceae</taxon>
        <taxon>PACMAD clade</taxon>
        <taxon>Panicoideae</taxon>
        <taxon>Panicodae</taxon>
        <taxon>Paniceae</taxon>
        <taxon>Panicinae</taxon>
        <taxon>Panicum</taxon>
        <taxon>Panicum sect. Hiantes</taxon>
    </lineage>
</organism>
<protein>
    <recommendedName>
        <fullName evidence="1">F-box associated beta-propeller type 3 domain-containing protein</fullName>
    </recommendedName>
</protein>
<evidence type="ECO:0000259" key="1">
    <source>
        <dbReference type="Pfam" id="PF08268"/>
    </source>
</evidence>
<evidence type="ECO:0000313" key="3">
    <source>
        <dbReference type="Proteomes" id="UP000823388"/>
    </source>
</evidence>
<dbReference type="Proteomes" id="UP000823388">
    <property type="component" value="Chromosome 7N"/>
</dbReference>
<sequence length="300" mass="33592">MEVRTNLNLVCATEHRGSGCASVNDPATGVTHALPRNMAAETKSHARPLREYSAMFVLGIVDTEVYKVLRILTDADRRHVQLFEVLTLDNRGLTPWRAVEGISGHVETNTTASNVVIRGVVHLVAVESGGVENDCIARFNLKTEEWMPSLRGPITSHPDLNDIGIHSVLEKYSLAEVNGSLVVARFTFQQYTVKFEDFFLDLWYLGDSENCQWERKYRIDLDMGIPGWFCCFAYLSSALQDGRFLLRLCNVEEDLEELNFEQILVGYNPETATLDSKSLDVTVVGHNGVYTGSLLSVRNC</sequence>
<dbReference type="PANTHER" id="PTHR31111">
    <property type="entry name" value="BNAA05G37150D PROTEIN-RELATED"/>
    <property type="match status" value="1"/>
</dbReference>
<comment type="caution">
    <text evidence="2">The sequence shown here is derived from an EMBL/GenBank/DDBJ whole genome shotgun (WGS) entry which is preliminary data.</text>
</comment>
<proteinExistence type="predicted"/>
<keyword evidence="3" id="KW-1185">Reference proteome</keyword>
<name>A0A8T0PX37_PANVG</name>
<dbReference type="NCBIfam" id="TIGR01640">
    <property type="entry name" value="F_box_assoc_1"/>
    <property type="match status" value="1"/>
</dbReference>
<dbReference type="Pfam" id="PF08268">
    <property type="entry name" value="FBA_3"/>
    <property type="match status" value="1"/>
</dbReference>
<dbReference type="InterPro" id="IPR017451">
    <property type="entry name" value="F-box-assoc_interact_dom"/>
</dbReference>
<dbReference type="InterPro" id="IPR013187">
    <property type="entry name" value="F-box-assoc_dom_typ3"/>
</dbReference>
<accession>A0A8T0PX37</accession>
<evidence type="ECO:0000313" key="2">
    <source>
        <dbReference type="EMBL" id="KAG2564922.1"/>
    </source>
</evidence>